<dbReference type="RefSeq" id="WP_134849682.1">
    <property type="nucleotide sequence ID" value="NZ_CP197400.1"/>
</dbReference>
<keyword evidence="2" id="KW-1185">Reference proteome</keyword>
<sequence>MMHKHTLLGQRKAFRFTRWSRNAAASFHSIKMVVNIGQLRANVLERIALKCANAIRALLVGRRMVVETIESEDALDAVPPDLLEELMIAPTASEVVATASPIQTP</sequence>
<dbReference type="STRING" id="1122973.GCA_000379925_01163"/>
<proteinExistence type="predicted"/>
<evidence type="ECO:0000313" key="1">
    <source>
        <dbReference type="EMBL" id="TFH96483.1"/>
    </source>
</evidence>
<reference evidence="1 2" key="1">
    <citation type="submission" date="2019-03" db="EMBL/GenBank/DDBJ databases">
        <title>Porphyromonas levii Isolated from the Uterus of Dairy Cows.</title>
        <authorList>
            <person name="Francis A.M."/>
        </authorList>
    </citation>
    <scope>NUCLEOTIDE SEQUENCE [LARGE SCALE GENOMIC DNA]</scope>
    <source>
        <strain evidence="1 2">AF5678</strain>
    </source>
</reference>
<protein>
    <submittedName>
        <fullName evidence="1">Uncharacterized protein</fullName>
    </submittedName>
</protein>
<accession>A0A4Y8WRE1</accession>
<dbReference type="OrthoDB" id="1014887at2"/>
<dbReference type="Proteomes" id="UP000297225">
    <property type="component" value="Unassembled WGS sequence"/>
</dbReference>
<dbReference type="EMBL" id="SPNC01000019">
    <property type="protein sequence ID" value="TFH96483.1"/>
    <property type="molecule type" value="Genomic_DNA"/>
</dbReference>
<gene>
    <name evidence="1" type="ORF">E4P47_02235</name>
</gene>
<comment type="caution">
    <text evidence="1">The sequence shown here is derived from an EMBL/GenBank/DDBJ whole genome shotgun (WGS) entry which is preliminary data.</text>
</comment>
<dbReference type="AlphaFoldDB" id="A0A4Y8WRE1"/>
<name>A0A4Y8WRE1_9PORP</name>
<dbReference type="GeneID" id="66797100"/>
<evidence type="ECO:0000313" key="2">
    <source>
        <dbReference type="Proteomes" id="UP000297225"/>
    </source>
</evidence>
<organism evidence="1 2">
    <name type="scientific">Porphyromonas levii</name>
    <dbReference type="NCBI Taxonomy" id="28114"/>
    <lineage>
        <taxon>Bacteria</taxon>
        <taxon>Pseudomonadati</taxon>
        <taxon>Bacteroidota</taxon>
        <taxon>Bacteroidia</taxon>
        <taxon>Bacteroidales</taxon>
        <taxon>Porphyromonadaceae</taxon>
        <taxon>Porphyromonas</taxon>
    </lineage>
</organism>